<dbReference type="OrthoDB" id="8108447at2"/>
<keyword evidence="2" id="KW-1185">Reference proteome</keyword>
<sequence length="115" mass="12545">MSRLTVAPSGNFRTARAYTRIAHEECDLRLVVGVLWNNYLPGTRGAARAFPGALDISLLARDVDLGLSLTTHRLTGWDLADRAPLTPDAVHDNGRTTVRQLPTAGDQLVIAERRA</sequence>
<name>A0A3D9ZRW5_9ACTN</name>
<reference evidence="1 2" key="1">
    <citation type="submission" date="2018-08" db="EMBL/GenBank/DDBJ databases">
        <title>Sequencing the genomes of 1000 actinobacteria strains.</title>
        <authorList>
            <person name="Klenk H.-P."/>
        </authorList>
    </citation>
    <scope>NUCLEOTIDE SEQUENCE [LARGE SCALE GENOMIC DNA]</scope>
    <source>
        <strain evidence="1 2">DSM 44099</strain>
    </source>
</reference>
<accession>A0A3D9ZRW5</accession>
<gene>
    <name evidence="1" type="ORF">DFJ67_6199</name>
</gene>
<dbReference type="RefSeq" id="WP_147315666.1">
    <property type="nucleotide sequence ID" value="NZ_BONB01000003.1"/>
</dbReference>
<comment type="caution">
    <text evidence="1">The sequence shown here is derived from an EMBL/GenBank/DDBJ whole genome shotgun (WGS) entry which is preliminary data.</text>
</comment>
<dbReference type="EMBL" id="QUMQ01000001">
    <property type="protein sequence ID" value="REG00149.1"/>
    <property type="molecule type" value="Genomic_DNA"/>
</dbReference>
<protein>
    <submittedName>
        <fullName evidence="1">Uncharacterized protein</fullName>
    </submittedName>
</protein>
<evidence type="ECO:0000313" key="1">
    <source>
        <dbReference type="EMBL" id="REG00149.1"/>
    </source>
</evidence>
<dbReference type="AlphaFoldDB" id="A0A3D9ZRW5"/>
<proteinExistence type="predicted"/>
<dbReference type="Proteomes" id="UP000256913">
    <property type="component" value="Unassembled WGS sequence"/>
</dbReference>
<organism evidence="1 2">
    <name type="scientific">Asanoa ferruginea</name>
    <dbReference type="NCBI Taxonomy" id="53367"/>
    <lineage>
        <taxon>Bacteria</taxon>
        <taxon>Bacillati</taxon>
        <taxon>Actinomycetota</taxon>
        <taxon>Actinomycetes</taxon>
        <taxon>Micromonosporales</taxon>
        <taxon>Micromonosporaceae</taxon>
        <taxon>Asanoa</taxon>
    </lineage>
</organism>
<evidence type="ECO:0000313" key="2">
    <source>
        <dbReference type="Proteomes" id="UP000256913"/>
    </source>
</evidence>